<keyword evidence="3" id="KW-1185">Reference proteome</keyword>
<keyword evidence="1" id="KW-0472">Membrane</keyword>
<name>A0A0H1B4Y1_9EURO</name>
<protein>
    <submittedName>
        <fullName evidence="2">Uncharacterized protein</fullName>
    </submittedName>
</protein>
<evidence type="ECO:0000313" key="3">
    <source>
        <dbReference type="Proteomes" id="UP000053573"/>
    </source>
</evidence>
<keyword evidence="1" id="KW-0812">Transmembrane</keyword>
<dbReference type="AlphaFoldDB" id="A0A0H1B4Y1"/>
<gene>
    <name evidence="2" type="ORF">EMPG_10119</name>
</gene>
<reference evidence="3" key="1">
    <citation type="journal article" date="2015" name="PLoS Genet.">
        <title>The dynamic genome and transcriptome of the human fungal pathogen Blastomyces and close relative Emmonsia.</title>
        <authorList>
            <person name="Munoz J.F."/>
            <person name="Gauthier G.M."/>
            <person name="Desjardins C.A."/>
            <person name="Gallo J.E."/>
            <person name="Holder J."/>
            <person name="Sullivan T.D."/>
            <person name="Marty A.J."/>
            <person name="Carmen J.C."/>
            <person name="Chen Z."/>
            <person name="Ding L."/>
            <person name="Gujja S."/>
            <person name="Magrini V."/>
            <person name="Misas E."/>
            <person name="Mitreva M."/>
            <person name="Priest M."/>
            <person name="Saif S."/>
            <person name="Whiston E.A."/>
            <person name="Young S."/>
            <person name="Zeng Q."/>
            <person name="Goldman W.E."/>
            <person name="Mardis E.R."/>
            <person name="Taylor J.W."/>
            <person name="McEwen J.G."/>
            <person name="Clay O.K."/>
            <person name="Klein B.S."/>
            <person name="Cuomo C.A."/>
        </authorList>
    </citation>
    <scope>NUCLEOTIDE SEQUENCE [LARGE SCALE GENOMIC DNA]</scope>
    <source>
        <strain evidence="3">UAMH 139</strain>
    </source>
</reference>
<dbReference type="Proteomes" id="UP000053573">
    <property type="component" value="Unassembled WGS sequence"/>
</dbReference>
<comment type="caution">
    <text evidence="2">The sequence shown here is derived from an EMBL/GenBank/DDBJ whole genome shotgun (WGS) entry which is preliminary data.</text>
</comment>
<evidence type="ECO:0000256" key="1">
    <source>
        <dbReference type="SAM" id="Phobius"/>
    </source>
</evidence>
<feature type="non-terminal residue" evidence="2">
    <location>
        <position position="1"/>
    </location>
</feature>
<keyword evidence="1" id="KW-1133">Transmembrane helix</keyword>
<feature type="transmembrane region" description="Helical" evidence="1">
    <location>
        <begin position="21"/>
        <end position="39"/>
    </location>
</feature>
<organism evidence="2 3">
    <name type="scientific">Blastomyces silverae</name>
    <dbReference type="NCBI Taxonomy" id="2060906"/>
    <lineage>
        <taxon>Eukaryota</taxon>
        <taxon>Fungi</taxon>
        <taxon>Dikarya</taxon>
        <taxon>Ascomycota</taxon>
        <taxon>Pezizomycotina</taxon>
        <taxon>Eurotiomycetes</taxon>
        <taxon>Eurotiomycetidae</taxon>
        <taxon>Onygenales</taxon>
        <taxon>Ajellomycetaceae</taxon>
        <taxon>Blastomyces</taxon>
    </lineage>
</organism>
<evidence type="ECO:0000313" key="2">
    <source>
        <dbReference type="EMBL" id="KLJ06484.1"/>
    </source>
</evidence>
<accession>A0A0H1B4Y1</accession>
<dbReference type="EMBL" id="LDEV01003078">
    <property type="protein sequence ID" value="KLJ06484.1"/>
    <property type="molecule type" value="Genomic_DNA"/>
</dbReference>
<proteinExistence type="predicted"/>
<sequence length="59" mass="7482">IHRAHLFKEFNNITAVIYKEFSHFFIEYLLIIYIKYIYFEYKILNFILFNKLLNNFIKR</sequence>